<dbReference type="STRING" id="1661398.A0A482VZD2"/>
<evidence type="ECO:0000256" key="26">
    <source>
        <dbReference type="SAM" id="Phobius"/>
    </source>
</evidence>
<keyword evidence="31" id="KW-1185">Reference proteome</keyword>
<keyword evidence="18" id="KW-0238">DNA-binding</keyword>
<dbReference type="Gene3D" id="1.20.1250.20">
    <property type="entry name" value="MFS general substrate transporter like domains"/>
    <property type="match status" value="2"/>
</dbReference>
<dbReference type="AlphaFoldDB" id="A0A482VZD2"/>
<evidence type="ECO:0000256" key="21">
    <source>
        <dbReference type="ARBA" id="ARBA00023254"/>
    </source>
</evidence>
<evidence type="ECO:0000256" key="3">
    <source>
        <dbReference type="ARBA" id="ARBA00009598"/>
    </source>
</evidence>
<evidence type="ECO:0000256" key="14">
    <source>
        <dbReference type="ARBA" id="ARBA00022801"/>
    </source>
</evidence>
<dbReference type="Pfam" id="PF00176">
    <property type="entry name" value="SNF2-rel_dom"/>
    <property type="match status" value="1"/>
</dbReference>
<dbReference type="CDD" id="cd17344">
    <property type="entry name" value="MFS_SLC37A1_2"/>
    <property type="match status" value="1"/>
</dbReference>
<dbReference type="Pfam" id="PF07690">
    <property type="entry name" value="MFS_1"/>
    <property type="match status" value="1"/>
</dbReference>
<keyword evidence="9" id="KW-0132">Cell division</keyword>
<dbReference type="InterPro" id="IPR001650">
    <property type="entry name" value="Helicase_C-like"/>
</dbReference>
<comment type="subunit">
    <text evidence="4">Interacts (via N-terminus) with spn-A/Rad51.</text>
</comment>
<dbReference type="GO" id="GO:0051301">
    <property type="term" value="P:cell division"/>
    <property type="evidence" value="ECO:0007669"/>
    <property type="project" value="UniProtKB-KW"/>
</dbReference>
<name>A0A482VZD2_ASBVE</name>
<evidence type="ECO:0000313" key="30">
    <source>
        <dbReference type="EMBL" id="RZC37973.1"/>
    </source>
</evidence>
<dbReference type="Proteomes" id="UP000292052">
    <property type="component" value="Unassembled WGS sequence"/>
</dbReference>
<feature type="transmembrane region" description="Helical" evidence="26">
    <location>
        <begin position="393"/>
        <end position="416"/>
    </location>
</feature>
<feature type="domain" description="Helicase ATP-binding" evidence="28">
    <location>
        <begin position="644"/>
        <end position="816"/>
    </location>
</feature>
<feature type="transmembrane region" description="Helical" evidence="26">
    <location>
        <begin position="102"/>
        <end position="121"/>
    </location>
</feature>
<dbReference type="InterPro" id="IPR050496">
    <property type="entry name" value="SNF2_RAD54_helicase_repair"/>
</dbReference>
<feature type="compositionally biased region" description="Acidic residues" evidence="25">
    <location>
        <begin position="1240"/>
        <end position="1258"/>
    </location>
</feature>
<dbReference type="InterPro" id="IPR020846">
    <property type="entry name" value="MFS_dom"/>
</dbReference>
<dbReference type="Gene3D" id="3.40.50.300">
    <property type="entry name" value="P-loop containing nucleotide triphosphate hydrolases"/>
    <property type="match status" value="1"/>
</dbReference>
<evidence type="ECO:0000256" key="22">
    <source>
        <dbReference type="ARBA" id="ARBA00023306"/>
    </source>
</evidence>
<evidence type="ECO:0000256" key="11">
    <source>
        <dbReference type="ARBA" id="ARBA00022741"/>
    </source>
</evidence>
<evidence type="ECO:0000256" key="24">
    <source>
        <dbReference type="ARBA" id="ARBA00029956"/>
    </source>
</evidence>
<dbReference type="SUPFAM" id="SSF103473">
    <property type="entry name" value="MFS general substrate transporter"/>
    <property type="match status" value="1"/>
</dbReference>
<keyword evidence="7" id="KW-0597">Phosphoprotein</keyword>
<keyword evidence="22" id="KW-0131">Cell cycle</keyword>
<feature type="transmembrane region" description="Helical" evidence="26">
    <location>
        <begin position="467"/>
        <end position="489"/>
    </location>
</feature>
<evidence type="ECO:0000256" key="10">
    <source>
        <dbReference type="ARBA" id="ARBA00022692"/>
    </source>
</evidence>
<keyword evidence="19 26" id="KW-0472">Membrane</keyword>
<feature type="transmembrane region" description="Helical" evidence="26">
    <location>
        <begin position="165"/>
        <end position="185"/>
    </location>
</feature>
<keyword evidence="13" id="KW-0498">Mitosis</keyword>
<dbReference type="PROSITE" id="PS51194">
    <property type="entry name" value="HELICASE_CTER"/>
    <property type="match status" value="1"/>
</dbReference>
<keyword evidence="14" id="KW-0378">Hydrolase</keyword>
<dbReference type="OrthoDB" id="413460at2759"/>
<reference evidence="30 31" key="1">
    <citation type="submission" date="2017-03" db="EMBL/GenBank/DDBJ databases">
        <title>Genome of the blue death feigning beetle - Asbolus verrucosus.</title>
        <authorList>
            <person name="Rider S.D."/>
        </authorList>
    </citation>
    <scope>NUCLEOTIDE SEQUENCE [LARGE SCALE GENOMIC DNA]</scope>
    <source>
        <strain evidence="30">Butters</strain>
        <tissue evidence="30">Head and leg muscle</tissue>
    </source>
</reference>
<dbReference type="InterPro" id="IPR000330">
    <property type="entry name" value="SNF2_N"/>
</dbReference>
<dbReference type="GO" id="GO:0016787">
    <property type="term" value="F:hydrolase activity"/>
    <property type="evidence" value="ECO:0007669"/>
    <property type="project" value="UniProtKB-KW"/>
</dbReference>
<dbReference type="FunFam" id="3.40.50.300:FF:000332">
    <property type="entry name" value="DNA repair and recombination protein RAD54-like"/>
    <property type="match status" value="1"/>
</dbReference>
<dbReference type="GO" id="GO:0003677">
    <property type="term" value="F:DNA binding"/>
    <property type="evidence" value="ECO:0007669"/>
    <property type="project" value="UniProtKB-KW"/>
</dbReference>
<evidence type="ECO:0000256" key="5">
    <source>
        <dbReference type="ARBA" id="ARBA00015341"/>
    </source>
</evidence>
<dbReference type="InterPro" id="IPR044740">
    <property type="entry name" value="SLC37A1_2"/>
</dbReference>
<feature type="transmembrane region" description="Helical" evidence="26">
    <location>
        <begin position="197"/>
        <end position="217"/>
    </location>
</feature>
<evidence type="ECO:0000256" key="15">
    <source>
        <dbReference type="ARBA" id="ARBA00022806"/>
    </source>
</evidence>
<evidence type="ECO:0000259" key="28">
    <source>
        <dbReference type="PROSITE" id="PS51192"/>
    </source>
</evidence>
<evidence type="ECO:0000256" key="4">
    <source>
        <dbReference type="ARBA" id="ARBA00011467"/>
    </source>
</evidence>
<keyword evidence="20" id="KW-0234">DNA repair</keyword>
<evidence type="ECO:0000259" key="27">
    <source>
        <dbReference type="PROSITE" id="PS50850"/>
    </source>
</evidence>
<dbReference type="SMART" id="SM00487">
    <property type="entry name" value="DEXDc"/>
    <property type="match status" value="1"/>
</dbReference>
<comment type="function">
    <text evidence="23">Involved in mitotic DNA repair and meiotic recombination. Functions in the recombinational DNA repair pathway. Essential for interhomolog gene conversion (GC), but may have a less important role in intersister GC than spn-A/Rad51. In the presence of DNA, spn-A/Rad51 enhances the ATPase activity of okr/Rad54.</text>
</comment>
<keyword evidence="16" id="KW-0067">ATP-binding</keyword>
<feature type="transmembrane region" description="Helical" evidence="26">
    <location>
        <begin position="308"/>
        <end position="326"/>
    </location>
</feature>
<evidence type="ECO:0000256" key="8">
    <source>
        <dbReference type="ARBA" id="ARBA00022597"/>
    </source>
</evidence>
<dbReference type="FunFam" id="1.20.1250.20:FF:000028">
    <property type="entry name" value="Sugar phosphate exchanger 3 isoform 1"/>
    <property type="match status" value="1"/>
</dbReference>
<feature type="transmembrane region" description="Helical" evidence="26">
    <location>
        <begin position="370"/>
        <end position="387"/>
    </location>
</feature>
<dbReference type="GO" id="GO:0005524">
    <property type="term" value="F:ATP binding"/>
    <property type="evidence" value="ECO:0007669"/>
    <property type="project" value="UniProtKB-KW"/>
</dbReference>
<feature type="domain" description="Helicase C-terminal" evidence="29">
    <location>
        <begin position="974"/>
        <end position="1144"/>
    </location>
</feature>
<dbReference type="GO" id="GO:0061513">
    <property type="term" value="F:glucose 6-phosphate:phosphate antiporter activity"/>
    <property type="evidence" value="ECO:0007669"/>
    <property type="project" value="InterPro"/>
</dbReference>
<comment type="similarity">
    <text evidence="2">Belongs to the SNF2/RAD54 helicase family.</text>
</comment>
<dbReference type="Gene3D" id="3.40.50.10810">
    <property type="entry name" value="Tandem AAA-ATPase domain"/>
    <property type="match status" value="1"/>
</dbReference>
<feature type="domain" description="Major facilitator superfamily (MFS) profile" evidence="27">
    <location>
        <begin position="10"/>
        <end position="493"/>
    </location>
</feature>
<keyword evidence="21" id="KW-0469">Meiosis</keyword>
<proteinExistence type="inferred from homology"/>
<feature type="transmembrane region" description="Helical" evidence="26">
    <location>
        <begin position="437"/>
        <end position="461"/>
    </location>
</feature>
<comment type="caution">
    <text evidence="30">The sequence shown here is derived from an EMBL/GenBank/DDBJ whole genome shotgun (WGS) entry which is preliminary data.</text>
</comment>
<dbReference type="InterPro" id="IPR011701">
    <property type="entry name" value="MFS"/>
</dbReference>
<keyword evidence="12" id="KW-0227">DNA damage</keyword>
<evidence type="ECO:0000313" key="31">
    <source>
        <dbReference type="Proteomes" id="UP000292052"/>
    </source>
</evidence>
<dbReference type="InterPro" id="IPR027417">
    <property type="entry name" value="P-loop_NTPase"/>
</dbReference>
<keyword evidence="6" id="KW-0813">Transport</keyword>
<comment type="similarity">
    <text evidence="3">Belongs to the major facilitator superfamily. Organophosphate:Pi antiporter (OPA) (TC 2.A.1.4) family.</text>
</comment>
<dbReference type="FunFam" id="3.40.50.10810:FF:000010">
    <property type="entry name" value="DNA repair and recombination protein RAD54-like"/>
    <property type="match status" value="1"/>
</dbReference>
<gene>
    <name evidence="30" type="ORF">BDFB_001561</name>
</gene>
<evidence type="ECO:0000256" key="2">
    <source>
        <dbReference type="ARBA" id="ARBA00007025"/>
    </source>
</evidence>
<dbReference type="InterPro" id="IPR014001">
    <property type="entry name" value="Helicase_ATP-bd"/>
</dbReference>
<organism evidence="30 31">
    <name type="scientific">Asbolus verrucosus</name>
    <name type="common">Desert ironclad beetle</name>
    <dbReference type="NCBI Taxonomy" id="1661398"/>
    <lineage>
        <taxon>Eukaryota</taxon>
        <taxon>Metazoa</taxon>
        <taxon>Ecdysozoa</taxon>
        <taxon>Arthropoda</taxon>
        <taxon>Hexapoda</taxon>
        <taxon>Insecta</taxon>
        <taxon>Pterygota</taxon>
        <taxon>Neoptera</taxon>
        <taxon>Endopterygota</taxon>
        <taxon>Coleoptera</taxon>
        <taxon>Polyphaga</taxon>
        <taxon>Cucujiformia</taxon>
        <taxon>Tenebrionidae</taxon>
        <taxon>Pimeliinae</taxon>
        <taxon>Asbolus</taxon>
    </lineage>
</organism>
<evidence type="ECO:0000256" key="9">
    <source>
        <dbReference type="ARBA" id="ARBA00022618"/>
    </source>
</evidence>
<dbReference type="GO" id="GO:0015616">
    <property type="term" value="F:DNA translocase activity"/>
    <property type="evidence" value="ECO:0007669"/>
    <property type="project" value="TreeGrafter"/>
</dbReference>
<feature type="transmembrane region" description="Helical" evidence="26">
    <location>
        <begin position="133"/>
        <end position="153"/>
    </location>
</feature>
<sequence>MKRFSYRTSVVFLTYMAYMCYHLSRKPISVVKAVLHRNCSSLPPPPNIGPDNKWNWCDWAPFNGTDANASQLLGELDSSFLFCYAIAMFISGFIAERVNLRYFLSLGMLLSGIFSYMFGIAKSYNIHNLSYYVVAQGLAGVAQTTGWPGVVTVMSNWFGKKKRGLIFGLWNSHTSIGNILGSLIAAEYVETDWSLSFIIPGLIIGIVGFALFLFLVVNPSDVGCATADPEDRPQNTRQFRKMENRVANTDNSSGISSETDDTDIILGEEEVQRRLSERTRLLSNHTVNRQETAIGFIGACRIPGVMEYSLSLFFSKLVSYTFLYWLPLYVNASTTMGATLSADLSTLFDVGGIIGAIAAGVISDHSGMSATTCVGMLAAAAPMMFIYQKFSPASLALNMILLIVVGILVNGPYALITTAVSAELGTHSSLEGNSKALATVTAIIDGTGSIGAAVGPLLAGFVSSYGWHHVFLMLMISDVLALMLLLRLVKHELSSQMIKRQELPKKNDFQVVISTKRTRDHSSENSSKLRKPLKEVNAQIVYVSDHEDIIKKLSRPFKCPIPNYEGCNSTRNLGIRRSKVRRALYDPNTPNALVLYSPPEVSEHEKLKGDGPSLVHVVVDPTLSNILRPHQREGVKFMYDCVTGVQIPNLHGCIMADEMGLGKTLQCITLLWTLVRQGPECKPTIDKGIIVCPSSLVKNWSNEIDKWLKGRLNSMIMDGGPDAKKKLTQFMQGQGRTAIPVLIISYETFRMHAEILHSSEIGLVLCDEGHRLKNCENQTYRALMGLKAKRRVLLSGTPIQNDLLEYFSLIHFVNEGLLGSAQEFKRKYENHILKGQDSTATDLERQRALDCLQELSALVNKCLIRRTSNLLTKYLPVKFEMIIICQLTPLQKQIYLNYINSEGIRKTVSNNVEVKASLSTLASITTLKKLCNHPDLILDKITEGAEGFENARQLLPPNHSDRDVMPELSGKLMLLDCFLANLKSNYNDKIVLVSNYTQTLDLFEKLCRKRGYLYVRLDGTMSIKKRAKVVASFNNPESQEFIFMLSSKAGGCGLNLIGANRLIMFDPDWNPANDDQAMARVWRDGQQKPCYIYRFLAVNQAPALWWVYLKNISLQAGSIEEKIFQRQAHKKALSSTVVDNNEETARHFSAAELRELFRLEETESDTHRRLKCKRCLNKIQIKNPAEEADCTSDLANWYHCWDKKGLADMVLKQIWDMSKYISFVFHQKSANQEVKSPRQEEEEDPDFDEKEDYEDYSD</sequence>
<evidence type="ECO:0000256" key="16">
    <source>
        <dbReference type="ARBA" id="ARBA00022840"/>
    </source>
</evidence>
<dbReference type="Pfam" id="PF00271">
    <property type="entry name" value="Helicase_C"/>
    <property type="match status" value="1"/>
</dbReference>
<dbReference type="GO" id="GO:0004386">
    <property type="term" value="F:helicase activity"/>
    <property type="evidence" value="ECO:0007669"/>
    <property type="project" value="UniProtKB-KW"/>
</dbReference>
<dbReference type="SMART" id="SM00490">
    <property type="entry name" value="HELICc"/>
    <property type="match status" value="1"/>
</dbReference>
<dbReference type="GO" id="GO:0005634">
    <property type="term" value="C:nucleus"/>
    <property type="evidence" value="ECO:0007669"/>
    <property type="project" value="TreeGrafter"/>
</dbReference>
<dbReference type="EMBL" id="QDEB01047545">
    <property type="protein sequence ID" value="RZC37973.1"/>
    <property type="molecule type" value="Genomic_DNA"/>
</dbReference>
<keyword evidence="10 26" id="KW-0812">Transmembrane</keyword>
<evidence type="ECO:0000256" key="7">
    <source>
        <dbReference type="ARBA" id="ARBA00022553"/>
    </source>
</evidence>
<dbReference type="CDD" id="cd18793">
    <property type="entry name" value="SF2_C_SNF"/>
    <property type="match status" value="1"/>
</dbReference>
<keyword evidence="8" id="KW-0762">Sugar transport</keyword>
<evidence type="ECO:0000256" key="6">
    <source>
        <dbReference type="ARBA" id="ARBA00022448"/>
    </source>
</evidence>
<evidence type="ECO:0000256" key="18">
    <source>
        <dbReference type="ARBA" id="ARBA00023125"/>
    </source>
</evidence>
<evidence type="ECO:0000256" key="1">
    <source>
        <dbReference type="ARBA" id="ARBA00004141"/>
    </source>
</evidence>
<evidence type="ECO:0000256" key="25">
    <source>
        <dbReference type="SAM" id="MobiDB-lite"/>
    </source>
</evidence>
<dbReference type="PANTHER" id="PTHR45629">
    <property type="entry name" value="SNF2/RAD54 FAMILY MEMBER"/>
    <property type="match status" value="1"/>
</dbReference>
<accession>A0A482VZD2</accession>
<feature type="region of interest" description="Disordered" evidence="25">
    <location>
        <begin position="1231"/>
        <end position="1258"/>
    </location>
</feature>
<evidence type="ECO:0000256" key="20">
    <source>
        <dbReference type="ARBA" id="ARBA00023204"/>
    </source>
</evidence>
<dbReference type="GO" id="GO:0045003">
    <property type="term" value="P:double-strand break repair via synthesis-dependent strand annealing"/>
    <property type="evidence" value="ECO:0007669"/>
    <property type="project" value="TreeGrafter"/>
</dbReference>
<dbReference type="PROSITE" id="PS50850">
    <property type="entry name" value="MFS"/>
    <property type="match status" value="1"/>
</dbReference>
<evidence type="ECO:0000256" key="13">
    <source>
        <dbReference type="ARBA" id="ARBA00022776"/>
    </source>
</evidence>
<dbReference type="GO" id="GO:0007131">
    <property type="term" value="P:reciprocal meiotic recombination"/>
    <property type="evidence" value="ECO:0007669"/>
    <property type="project" value="TreeGrafter"/>
</dbReference>
<protein>
    <recommendedName>
        <fullName evidence="5">DNA repair and recombination protein RAD54-like</fullName>
    </recommendedName>
    <alternativeName>
        <fullName evidence="24">Protein okra</fullName>
    </alternativeName>
</protein>
<evidence type="ECO:0000256" key="23">
    <source>
        <dbReference type="ARBA" id="ARBA00024776"/>
    </source>
</evidence>
<keyword evidence="11" id="KW-0547">Nucleotide-binding</keyword>
<evidence type="ECO:0000256" key="17">
    <source>
        <dbReference type="ARBA" id="ARBA00022989"/>
    </source>
</evidence>
<dbReference type="InterPro" id="IPR036259">
    <property type="entry name" value="MFS_trans_sf"/>
</dbReference>
<dbReference type="InterPro" id="IPR038718">
    <property type="entry name" value="SNF2-like_sf"/>
</dbReference>
<evidence type="ECO:0000256" key="19">
    <source>
        <dbReference type="ARBA" id="ARBA00023136"/>
    </source>
</evidence>
<keyword evidence="17 26" id="KW-1133">Transmembrane helix</keyword>
<evidence type="ECO:0000256" key="12">
    <source>
        <dbReference type="ARBA" id="ARBA00022763"/>
    </source>
</evidence>
<dbReference type="GO" id="GO:0016020">
    <property type="term" value="C:membrane"/>
    <property type="evidence" value="ECO:0007669"/>
    <property type="project" value="UniProtKB-SubCell"/>
</dbReference>
<comment type="subcellular location">
    <subcellularLocation>
        <location evidence="1">Membrane</location>
        <topology evidence="1">Multi-pass membrane protein</topology>
    </subcellularLocation>
</comment>
<dbReference type="PANTHER" id="PTHR45629:SF7">
    <property type="entry name" value="DNA EXCISION REPAIR PROTEIN ERCC-6-RELATED"/>
    <property type="match status" value="1"/>
</dbReference>
<dbReference type="SUPFAM" id="SSF52540">
    <property type="entry name" value="P-loop containing nucleoside triphosphate hydrolases"/>
    <property type="match status" value="2"/>
</dbReference>
<dbReference type="InterPro" id="IPR049730">
    <property type="entry name" value="SNF2/RAD54-like_C"/>
</dbReference>
<evidence type="ECO:0000259" key="29">
    <source>
        <dbReference type="PROSITE" id="PS51194"/>
    </source>
</evidence>
<dbReference type="PROSITE" id="PS51192">
    <property type="entry name" value="HELICASE_ATP_BIND_1"/>
    <property type="match status" value="1"/>
</dbReference>
<keyword evidence="15" id="KW-0347">Helicase</keyword>